<dbReference type="InterPro" id="IPR022262">
    <property type="entry name" value="Lipoprot_put"/>
</dbReference>
<dbReference type="RefSeq" id="WP_072153464.1">
    <property type="nucleotide sequence ID" value="NZ_BFYR01000020.1"/>
</dbReference>
<evidence type="ECO:0000313" key="3">
    <source>
        <dbReference type="Proteomes" id="UP000254405"/>
    </source>
</evidence>
<proteinExistence type="predicted"/>
<dbReference type="EMBL" id="WOET01000008">
    <property type="protein sequence ID" value="MUM73024.1"/>
    <property type="molecule type" value="Genomic_DNA"/>
</dbReference>
<dbReference type="EMBL" id="UGCO01000001">
    <property type="protein sequence ID" value="STI78236.1"/>
    <property type="molecule type" value="Genomic_DNA"/>
</dbReference>
<dbReference type="Proteomes" id="UP000490727">
    <property type="component" value="Unassembled WGS sequence"/>
</dbReference>
<dbReference type="AlphaFoldDB" id="A0A376TNG5"/>
<dbReference type="NCBIfam" id="TIGR03751">
    <property type="entry name" value="conj_TIGR03751"/>
    <property type="match status" value="1"/>
</dbReference>
<reference evidence="1 4" key="2">
    <citation type="submission" date="2019-11" db="EMBL/GenBank/DDBJ databases">
        <title>Whole genome sequence analysis of environmental Escherichia coli from the feces of straw-necked ibis (Threskiornis spinicollis) nesting on inland wetlands.</title>
        <authorList>
            <person name="Wyrsch E.R."/>
            <person name="Roy Chowdhury P."/>
            <person name="Wallis L."/>
            <person name="Cummins M.L."/>
            <person name="Zingali T."/>
            <person name="Brandis K.J."/>
            <person name="Djordjevic S.P."/>
        </authorList>
    </citation>
    <scope>NUCLEOTIDE SEQUENCE [LARGE SCALE GENOMIC DNA]</scope>
    <source>
        <strain evidence="1 4">IBS12</strain>
    </source>
</reference>
<evidence type="ECO:0000313" key="1">
    <source>
        <dbReference type="EMBL" id="MUM73024.1"/>
    </source>
</evidence>
<dbReference type="Proteomes" id="UP000254405">
    <property type="component" value="Unassembled WGS sequence"/>
</dbReference>
<name>A0A376TNG5_ECOLX</name>
<evidence type="ECO:0000313" key="2">
    <source>
        <dbReference type="EMBL" id="STI78236.1"/>
    </source>
</evidence>
<accession>A0A376TNG5</accession>
<reference evidence="2 3" key="1">
    <citation type="submission" date="2018-06" db="EMBL/GenBank/DDBJ databases">
        <authorList>
            <consortium name="Pathogen Informatics"/>
            <person name="Doyle S."/>
        </authorList>
    </citation>
    <scope>NUCLEOTIDE SEQUENCE [LARGE SCALE GENOMIC DNA]</scope>
    <source>
        <strain evidence="2 3">NCTC8985</strain>
    </source>
</reference>
<organism evidence="2 3">
    <name type="scientific">Escherichia coli</name>
    <dbReference type="NCBI Taxonomy" id="562"/>
    <lineage>
        <taxon>Bacteria</taxon>
        <taxon>Pseudomonadati</taxon>
        <taxon>Pseudomonadota</taxon>
        <taxon>Gammaproteobacteria</taxon>
        <taxon>Enterobacterales</taxon>
        <taxon>Enterobacteriaceae</taxon>
        <taxon>Escherichia</taxon>
    </lineage>
</organism>
<gene>
    <name evidence="1" type="ORF">GNZ05_12755</name>
    <name evidence="2" type="ORF">NCTC8985_03557</name>
</gene>
<evidence type="ECO:0000313" key="4">
    <source>
        <dbReference type="Proteomes" id="UP000490727"/>
    </source>
</evidence>
<sequence>MRYLIALFILLAGCSTSQEELMPVDPDASMLTLWQQQSGGSAALLDARAQLRRPPEVLAKQPEARDIRSQFPRLPNPDMVLYVFPHLNGNTPVPGYSTVFPLHTRPQYALPGGRLATTPIRNTPAARCAAS</sequence>
<protein>
    <submittedName>
        <fullName evidence="2">Signal recognition particle GTPase</fullName>
    </submittedName>
    <submittedName>
        <fullName evidence="1">TIGR03751 family conjugal transfer lipoprotein</fullName>
    </submittedName>
</protein>
<keyword evidence="1" id="KW-0449">Lipoprotein</keyword>